<dbReference type="SMART" id="SM00086">
    <property type="entry name" value="PAC"/>
    <property type="match status" value="1"/>
</dbReference>
<evidence type="ECO:0000256" key="2">
    <source>
        <dbReference type="ARBA" id="ARBA00004370"/>
    </source>
</evidence>
<dbReference type="PANTHER" id="PTHR41523:SF7">
    <property type="entry name" value="HISTIDINE KINASE"/>
    <property type="match status" value="1"/>
</dbReference>
<organism evidence="21 22">
    <name type="scientific">Caldovatus aquaticus</name>
    <dbReference type="NCBI Taxonomy" id="2865671"/>
    <lineage>
        <taxon>Bacteria</taxon>
        <taxon>Pseudomonadati</taxon>
        <taxon>Pseudomonadota</taxon>
        <taxon>Alphaproteobacteria</taxon>
        <taxon>Acetobacterales</taxon>
        <taxon>Roseomonadaceae</taxon>
        <taxon>Caldovatus</taxon>
    </lineage>
</organism>
<dbReference type="Pfam" id="PF08447">
    <property type="entry name" value="PAS_3"/>
    <property type="match status" value="1"/>
</dbReference>
<comment type="catalytic activity">
    <reaction evidence="1">
        <text>ATP + protein L-histidine = ADP + protein N-phospho-L-histidine.</text>
        <dbReference type="EC" id="2.7.13.3"/>
    </reaction>
</comment>
<evidence type="ECO:0000259" key="20">
    <source>
        <dbReference type="PROSITE" id="PS50885"/>
    </source>
</evidence>
<dbReference type="EMBL" id="JAHZUY010000010">
    <property type="protein sequence ID" value="MBW8269035.1"/>
    <property type="molecule type" value="Genomic_DNA"/>
</dbReference>
<dbReference type="SUPFAM" id="SSF55785">
    <property type="entry name" value="PYP-like sensor domain (PAS domain)"/>
    <property type="match status" value="1"/>
</dbReference>
<dbReference type="Proteomes" id="UP001519924">
    <property type="component" value="Unassembled WGS sequence"/>
</dbReference>
<keyword evidence="11" id="KW-0547">Nucleotide-binding</keyword>
<evidence type="ECO:0000259" key="19">
    <source>
        <dbReference type="PROSITE" id="PS50113"/>
    </source>
</evidence>
<evidence type="ECO:0000256" key="8">
    <source>
        <dbReference type="ARBA" id="ARBA00022643"/>
    </source>
</evidence>
<keyword evidence="12" id="KW-0418">Kinase</keyword>
<dbReference type="Gene3D" id="3.30.565.10">
    <property type="entry name" value="Histidine kinase-like ATPase, C-terminal domain"/>
    <property type="match status" value="1"/>
</dbReference>
<evidence type="ECO:0000256" key="1">
    <source>
        <dbReference type="ARBA" id="ARBA00000085"/>
    </source>
</evidence>
<keyword evidence="8" id="KW-0288">FMN</keyword>
<keyword evidence="17" id="KW-0175">Coiled coil</keyword>
<keyword evidence="4" id="KW-0600">Photoreceptor protein</keyword>
<sequence length="808" mass="84014">MSRQRRSLTLLQRLYLLVGFALVPAVLLLVGAVAALRAQHAEAARDQARRIAEDGAARLERIIEGTRQTLLMLAESGAIRAGDARACALRLHTLGQRLPERIRFAVLDRDGRVLCDTTDAGPEERGADRPGGGMDLDVRAVLAAGGFVLAGFGPEARGPGDTSRILALRMALPVGGAAEEGAPPAGVVAAALGLPWIATQLRPIGLPPGAELFLLDHDGQPVLRLIAAQGRSDDIAPPPAGTRVAETLASLLAALRADDAGAGQGAAAGAGGPGEAFRRGPRAPDHRALLRDGPGPDGTPRLHALAPEVVGAQGRLYLAVSLDAAGALAAVAEVGWRWALLLLLGLTASLAAAGLGAQRFVLAPLRALQQTAQRWAAGEYGARAGAALAAPPPEFARLAAALDRVAEAAEQRDRAAAALAEKEARLSLALEAGGLGAWEMDPRSGAVERSPQHDALFGYAQPPAEWSYRRLLRHVVPEDRAKVEAAFRRALAEAAPFRAECRIRRAGDGEVRWLEATGAPHRGPDGRVKYLGVVADITERRRAEEHLRLVAGELNHRVKNTLAAVQSIAAQTLRWPPGEVPAAETARAAFEARLLALARSHELLTREGWSGADLAELAARALAPHAGGPQARGADHPRVTIAGPPVRLSPRSAIPIAMALHELATNAARHGALSVPQGRVAVRWTVAPPASARAGAGRKGGGEAPVLTLHWEESGGPPLPGPPARRGFGTRLLERGLAMELRGTVRLDFAREGLRCAITAPLAAAATPDQAPAAPGPDRAPVPPPPAARQPTAPPDRAAMAEGSAGSA</sequence>
<dbReference type="Gene3D" id="2.10.70.100">
    <property type="match status" value="1"/>
</dbReference>
<accession>A0ABS7F2K4</accession>
<proteinExistence type="predicted"/>
<keyword evidence="13" id="KW-0067">ATP-binding</keyword>
<feature type="compositionally biased region" description="Pro residues" evidence="18">
    <location>
        <begin position="774"/>
        <end position="794"/>
    </location>
</feature>
<dbReference type="InterPro" id="IPR011102">
    <property type="entry name" value="Sig_transdc_His_kinase_HWE"/>
</dbReference>
<dbReference type="PROSITE" id="PS50113">
    <property type="entry name" value="PAC"/>
    <property type="match status" value="1"/>
</dbReference>
<evidence type="ECO:0000256" key="7">
    <source>
        <dbReference type="ARBA" id="ARBA00022630"/>
    </source>
</evidence>
<keyword evidence="22" id="KW-1185">Reference proteome</keyword>
<keyword evidence="9" id="KW-0808">Transferase</keyword>
<dbReference type="Pfam" id="PF07536">
    <property type="entry name" value="HWE_HK"/>
    <property type="match status" value="1"/>
</dbReference>
<dbReference type="NCBIfam" id="TIGR00229">
    <property type="entry name" value="sensory_box"/>
    <property type="match status" value="1"/>
</dbReference>
<dbReference type="PANTHER" id="PTHR41523">
    <property type="entry name" value="TWO-COMPONENT SYSTEM SENSOR PROTEIN"/>
    <property type="match status" value="1"/>
</dbReference>
<keyword evidence="5" id="KW-0597">Phosphoprotein</keyword>
<comment type="subcellular location">
    <subcellularLocation>
        <location evidence="2">Membrane</location>
    </subcellularLocation>
</comment>
<evidence type="ECO:0000256" key="16">
    <source>
        <dbReference type="ARBA" id="ARBA00023170"/>
    </source>
</evidence>
<feature type="domain" description="PAC" evidence="19">
    <location>
        <begin position="497"/>
        <end position="549"/>
    </location>
</feature>
<evidence type="ECO:0000256" key="6">
    <source>
        <dbReference type="ARBA" id="ARBA00022606"/>
    </source>
</evidence>
<evidence type="ECO:0000313" key="22">
    <source>
        <dbReference type="Proteomes" id="UP001519924"/>
    </source>
</evidence>
<evidence type="ECO:0000256" key="12">
    <source>
        <dbReference type="ARBA" id="ARBA00022777"/>
    </source>
</evidence>
<evidence type="ECO:0000256" key="18">
    <source>
        <dbReference type="SAM" id="MobiDB-lite"/>
    </source>
</evidence>
<feature type="coiled-coil region" evidence="17">
    <location>
        <begin position="398"/>
        <end position="425"/>
    </location>
</feature>
<keyword evidence="10" id="KW-0677">Repeat</keyword>
<evidence type="ECO:0000256" key="5">
    <source>
        <dbReference type="ARBA" id="ARBA00022553"/>
    </source>
</evidence>
<dbReference type="SMART" id="SM00304">
    <property type="entry name" value="HAMP"/>
    <property type="match status" value="1"/>
</dbReference>
<evidence type="ECO:0000256" key="17">
    <source>
        <dbReference type="SAM" id="Coils"/>
    </source>
</evidence>
<name>A0ABS7F2K4_9PROT</name>
<dbReference type="InterPro" id="IPR036890">
    <property type="entry name" value="HATPase_C_sf"/>
</dbReference>
<dbReference type="PROSITE" id="PS50885">
    <property type="entry name" value="HAMP"/>
    <property type="match status" value="1"/>
</dbReference>
<dbReference type="InterPro" id="IPR013655">
    <property type="entry name" value="PAS_fold_3"/>
</dbReference>
<keyword evidence="15" id="KW-0843">Virulence</keyword>
<evidence type="ECO:0000313" key="21">
    <source>
        <dbReference type="EMBL" id="MBW8269035.1"/>
    </source>
</evidence>
<dbReference type="Gene3D" id="3.30.450.20">
    <property type="entry name" value="PAS domain"/>
    <property type="match status" value="2"/>
</dbReference>
<keyword evidence="6" id="KW-0716">Sensory transduction</keyword>
<evidence type="ECO:0000256" key="14">
    <source>
        <dbReference type="ARBA" id="ARBA00022991"/>
    </source>
</evidence>
<dbReference type="InterPro" id="IPR001610">
    <property type="entry name" value="PAC"/>
</dbReference>
<feature type="region of interest" description="Disordered" evidence="18">
    <location>
        <begin position="263"/>
        <end position="301"/>
    </location>
</feature>
<comment type="caution">
    <text evidence="21">The sequence shown here is derived from an EMBL/GenBank/DDBJ whole genome shotgun (WGS) entry which is preliminary data.</text>
</comment>
<reference evidence="21 22" key="1">
    <citation type="submission" date="2021-08" db="EMBL/GenBank/DDBJ databases">
        <title>Caldovatus sediminis gen. nov., sp. nov., a moderately thermophilic bacterium isolated from a hot spring.</title>
        <authorList>
            <person name="Hu C.-J."/>
            <person name="Li W.-J."/>
            <person name="Xian W.-D."/>
        </authorList>
    </citation>
    <scope>NUCLEOTIDE SEQUENCE [LARGE SCALE GENOMIC DNA]</scope>
    <source>
        <strain evidence="21 22">SYSU G05006</strain>
    </source>
</reference>
<dbReference type="CDD" id="cd00130">
    <property type="entry name" value="PAS"/>
    <property type="match status" value="1"/>
</dbReference>
<keyword evidence="14" id="KW-0157">Chromophore</keyword>
<feature type="region of interest" description="Disordered" evidence="18">
    <location>
        <begin position="766"/>
        <end position="808"/>
    </location>
</feature>
<dbReference type="SMART" id="SM00911">
    <property type="entry name" value="HWE_HK"/>
    <property type="match status" value="1"/>
</dbReference>
<dbReference type="InterPro" id="IPR000700">
    <property type="entry name" value="PAS-assoc_C"/>
</dbReference>
<evidence type="ECO:0000256" key="4">
    <source>
        <dbReference type="ARBA" id="ARBA00022543"/>
    </source>
</evidence>
<keyword evidence="16" id="KW-0675">Receptor</keyword>
<evidence type="ECO:0000256" key="13">
    <source>
        <dbReference type="ARBA" id="ARBA00022840"/>
    </source>
</evidence>
<feature type="compositionally biased region" description="Basic and acidic residues" evidence="18">
    <location>
        <begin position="276"/>
        <end position="290"/>
    </location>
</feature>
<feature type="compositionally biased region" description="Gly residues" evidence="18">
    <location>
        <begin position="263"/>
        <end position="274"/>
    </location>
</feature>
<dbReference type="EC" id="2.7.13.3" evidence="3"/>
<evidence type="ECO:0000256" key="15">
    <source>
        <dbReference type="ARBA" id="ARBA00023026"/>
    </source>
</evidence>
<keyword evidence="7" id="KW-0285">Flavoprotein</keyword>
<gene>
    <name evidence="21" type="ORF">K1J50_05990</name>
</gene>
<dbReference type="InterPro" id="IPR035965">
    <property type="entry name" value="PAS-like_dom_sf"/>
</dbReference>
<feature type="domain" description="HAMP" evidence="20">
    <location>
        <begin position="359"/>
        <end position="414"/>
    </location>
</feature>
<dbReference type="InterPro" id="IPR000014">
    <property type="entry name" value="PAS"/>
</dbReference>
<dbReference type="RefSeq" id="WP_220116699.1">
    <property type="nucleotide sequence ID" value="NZ_JAHZUY010000010.1"/>
</dbReference>
<evidence type="ECO:0000256" key="9">
    <source>
        <dbReference type="ARBA" id="ARBA00022679"/>
    </source>
</evidence>
<evidence type="ECO:0000256" key="11">
    <source>
        <dbReference type="ARBA" id="ARBA00022741"/>
    </source>
</evidence>
<evidence type="ECO:0000256" key="3">
    <source>
        <dbReference type="ARBA" id="ARBA00012438"/>
    </source>
</evidence>
<dbReference type="InterPro" id="IPR003660">
    <property type="entry name" value="HAMP_dom"/>
</dbReference>
<evidence type="ECO:0000256" key="10">
    <source>
        <dbReference type="ARBA" id="ARBA00022737"/>
    </source>
</evidence>
<protein>
    <recommendedName>
        <fullName evidence="3">histidine kinase</fullName>
        <ecNumber evidence="3">2.7.13.3</ecNumber>
    </recommendedName>
</protein>